<dbReference type="SUPFAM" id="SSF56784">
    <property type="entry name" value="HAD-like"/>
    <property type="match status" value="1"/>
</dbReference>
<dbReference type="Gene3D" id="3.40.50.1000">
    <property type="entry name" value="HAD superfamily/HAD-like"/>
    <property type="match status" value="1"/>
</dbReference>
<dbReference type="PANTHER" id="PTHR10000">
    <property type="entry name" value="PHOSPHOSERINE PHOSPHATASE"/>
    <property type="match status" value="1"/>
</dbReference>
<proteinExistence type="predicted"/>
<protein>
    <submittedName>
        <fullName evidence="1">Haloacid dehalogenase</fullName>
    </submittedName>
</protein>
<sequence>MSQPLARPSMICLDIDGTTINHAGVLSPAVRDAVQDVVAAGHHVVMATGRASVATMPIIAELGITTGRAVCSNGATTIRLDPNRRRGYKFTQVVTFDPGPSLRLLREKMPTSLFAVEELGRGYRVSAPFPEGELTGEIRVVPWEELLELPATRVTIRDPETPPADFLRRVQDVGLHGVTYAVGYSSWLDINPEGVSKASALELVRRKLGVDPADTVACGDQRNDIEMLRWAAHGVAMGNAPDEVKAVADHVTGTVDEDGLATVLRRVLAAGTEKSA</sequence>
<dbReference type="InterPro" id="IPR023214">
    <property type="entry name" value="HAD_sf"/>
</dbReference>
<dbReference type="Proteomes" id="UP001157109">
    <property type="component" value="Unassembled WGS sequence"/>
</dbReference>
<keyword evidence="2" id="KW-1185">Reference proteome</keyword>
<dbReference type="CDD" id="cd07516">
    <property type="entry name" value="HAD_Pase"/>
    <property type="match status" value="1"/>
</dbReference>
<dbReference type="PANTHER" id="PTHR10000:SF8">
    <property type="entry name" value="HAD SUPERFAMILY HYDROLASE-LIKE, TYPE 3"/>
    <property type="match status" value="1"/>
</dbReference>
<reference evidence="2" key="1">
    <citation type="journal article" date="2019" name="Int. J. Syst. Evol. Microbiol.">
        <title>The Global Catalogue of Microorganisms (GCM) 10K type strain sequencing project: providing services to taxonomists for standard genome sequencing and annotation.</title>
        <authorList>
            <consortium name="The Broad Institute Genomics Platform"/>
            <consortium name="The Broad Institute Genome Sequencing Center for Infectious Disease"/>
            <person name="Wu L."/>
            <person name="Ma J."/>
        </authorList>
    </citation>
    <scope>NUCLEOTIDE SEQUENCE [LARGE SCALE GENOMIC DNA]</scope>
    <source>
        <strain evidence="2">NBRC 105830</strain>
    </source>
</reference>
<dbReference type="InterPro" id="IPR036412">
    <property type="entry name" value="HAD-like_sf"/>
</dbReference>
<dbReference type="PROSITE" id="PS01229">
    <property type="entry name" value="COF_2"/>
    <property type="match status" value="1"/>
</dbReference>
<dbReference type="Gene3D" id="3.30.1240.10">
    <property type="match status" value="1"/>
</dbReference>
<comment type="caution">
    <text evidence="1">The sequence shown here is derived from an EMBL/GenBank/DDBJ whole genome shotgun (WGS) entry which is preliminary data.</text>
</comment>
<evidence type="ECO:0000313" key="1">
    <source>
        <dbReference type="EMBL" id="GMA21225.1"/>
    </source>
</evidence>
<dbReference type="Pfam" id="PF08282">
    <property type="entry name" value="Hydrolase_3"/>
    <property type="match status" value="2"/>
</dbReference>
<accession>A0ABQ6HUI5</accession>
<gene>
    <name evidence="1" type="ORF">GCM10025862_32460</name>
</gene>
<name>A0ABQ6HUI5_9MICO</name>
<dbReference type="RefSeq" id="WP_241441507.1">
    <property type="nucleotide sequence ID" value="NZ_BSUJ01000001.1"/>
</dbReference>
<evidence type="ECO:0000313" key="2">
    <source>
        <dbReference type="Proteomes" id="UP001157109"/>
    </source>
</evidence>
<organism evidence="1 2">
    <name type="scientific">Arsenicicoccus piscis</name>
    <dbReference type="NCBI Taxonomy" id="673954"/>
    <lineage>
        <taxon>Bacteria</taxon>
        <taxon>Bacillati</taxon>
        <taxon>Actinomycetota</taxon>
        <taxon>Actinomycetes</taxon>
        <taxon>Micrococcales</taxon>
        <taxon>Intrasporangiaceae</taxon>
        <taxon>Arsenicicoccus</taxon>
    </lineage>
</organism>
<dbReference type="EMBL" id="BSUJ01000001">
    <property type="protein sequence ID" value="GMA21225.1"/>
    <property type="molecule type" value="Genomic_DNA"/>
</dbReference>